<evidence type="ECO:0000256" key="3">
    <source>
        <dbReference type="ARBA" id="ARBA00023295"/>
    </source>
</evidence>
<dbReference type="RefSeq" id="WP_281764203.1">
    <property type="nucleotide sequence ID" value="NZ_BRVO01000001.1"/>
</dbReference>
<evidence type="ECO:0000313" key="5">
    <source>
        <dbReference type="Proteomes" id="UP001143543"/>
    </source>
</evidence>
<dbReference type="SUPFAM" id="SSF51445">
    <property type="entry name" value="(Trans)glycosidases"/>
    <property type="match status" value="1"/>
</dbReference>
<dbReference type="PANTHER" id="PTHR34135">
    <property type="entry name" value="LYSOZYME"/>
    <property type="match status" value="1"/>
</dbReference>
<evidence type="ECO:0000256" key="1">
    <source>
        <dbReference type="ARBA" id="ARBA00010646"/>
    </source>
</evidence>
<evidence type="ECO:0008006" key="6">
    <source>
        <dbReference type="Google" id="ProtNLM"/>
    </source>
</evidence>
<dbReference type="PROSITE" id="PS51904">
    <property type="entry name" value="GLYCOSYL_HYDROL_F25_2"/>
    <property type="match status" value="1"/>
</dbReference>
<dbReference type="Pfam" id="PF01183">
    <property type="entry name" value="Glyco_hydro_25"/>
    <property type="match status" value="1"/>
</dbReference>
<dbReference type="InterPro" id="IPR002053">
    <property type="entry name" value="Glyco_hydro_25"/>
</dbReference>
<keyword evidence="2" id="KW-0378">Hydrolase</keyword>
<proteinExistence type="inferred from homology"/>
<dbReference type="Gene3D" id="3.20.20.80">
    <property type="entry name" value="Glycosidases"/>
    <property type="match status" value="1"/>
</dbReference>
<gene>
    <name evidence="4" type="ORF">Y10_09370</name>
</gene>
<dbReference type="Proteomes" id="UP001143543">
    <property type="component" value="Unassembled WGS sequence"/>
</dbReference>
<evidence type="ECO:0000256" key="2">
    <source>
        <dbReference type="ARBA" id="ARBA00022801"/>
    </source>
</evidence>
<dbReference type="InterPro" id="IPR018077">
    <property type="entry name" value="Glyco_hydro_fam25_subgr"/>
</dbReference>
<reference evidence="4" key="1">
    <citation type="submission" date="2022-07" db="EMBL/GenBank/DDBJ databases">
        <title>Taxonomy of Novel Oxalotrophic and Methylotrophic Bacteria.</title>
        <authorList>
            <person name="Sahin N."/>
            <person name="Tani A."/>
        </authorList>
    </citation>
    <scope>NUCLEOTIDE SEQUENCE</scope>
    <source>
        <strain evidence="4">Y10</strain>
    </source>
</reference>
<dbReference type="SMART" id="SM00641">
    <property type="entry name" value="Glyco_25"/>
    <property type="match status" value="1"/>
</dbReference>
<accession>A0ABQ5MGP4</accession>
<dbReference type="EMBL" id="BRVO01000001">
    <property type="protein sequence ID" value="GLB48569.1"/>
    <property type="molecule type" value="Genomic_DNA"/>
</dbReference>
<comment type="similarity">
    <text evidence="1">Belongs to the glycosyl hydrolase 25 family.</text>
</comment>
<organism evidence="4 5">
    <name type="scientific">Neptunitalea lumnitzerae</name>
    <dbReference type="NCBI Taxonomy" id="2965509"/>
    <lineage>
        <taxon>Bacteria</taxon>
        <taxon>Pseudomonadati</taxon>
        <taxon>Bacteroidota</taxon>
        <taxon>Flavobacteriia</taxon>
        <taxon>Flavobacteriales</taxon>
        <taxon>Flavobacteriaceae</taxon>
        <taxon>Neptunitalea</taxon>
    </lineage>
</organism>
<sequence>MRKLSKWQDFIIKCAVIFLLCYLLFYVIKGDVSFFTRKDVKSLLDIQKTEIVHELSNVTTAKKDSTVNGLDLSHFQNFAVNSANYDEIDFVIFKATQGTIFEDPKFAYNYRETPKEIVKGAYHFYDTGKDPVEQAQFFLKVVKAQDSLHAPFYNMLPPILDIERGSIEVDDISKKEFQDHLKQWLEIVEKETGKRPIIYGSLVFLEQYLDDFYFKKYALWIAEWRNVRAPVIPWIWDNKWTFWQKTDSYQYGVELVDYDVYNGSRAGLQKLTTTTQSSLQ</sequence>
<comment type="caution">
    <text evidence="4">The sequence shown here is derived from an EMBL/GenBank/DDBJ whole genome shotgun (WGS) entry which is preliminary data.</text>
</comment>
<name>A0ABQ5MGP4_9FLAO</name>
<keyword evidence="3" id="KW-0326">Glycosidase</keyword>
<keyword evidence="5" id="KW-1185">Reference proteome</keyword>
<evidence type="ECO:0000313" key="4">
    <source>
        <dbReference type="EMBL" id="GLB48569.1"/>
    </source>
</evidence>
<dbReference type="PANTHER" id="PTHR34135:SF2">
    <property type="entry name" value="LYSOZYME"/>
    <property type="match status" value="1"/>
</dbReference>
<protein>
    <recommendedName>
        <fullName evidence="6">Lysozyme</fullName>
    </recommendedName>
</protein>
<dbReference type="InterPro" id="IPR017853">
    <property type="entry name" value="GH"/>
</dbReference>